<name>A0A137NPQ8_CONC2</name>
<reference evidence="1 2" key="1">
    <citation type="journal article" date="2015" name="Genome Biol. Evol.">
        <title>Phylogenomic analyses indicate that early fungi evolved digesting cell walls of algal ancestors of land plants.</title>
        <authorList>
            <person name="Chang Y."/>
            <person name="Wang S."/>
            <person name="Sekimoto S."/>
            <person name="Aerts A.L."/>
            <person name="Choi C."/>
            <person name="Clum A."/>
            <person name="LaButti K.M."/>
            <person name="Lindquist E.A."/>
            <person name="Yee Ngan C."/>
            <person name="Ohm R.A."/>
            <person name="Salamov A.A."/>
            <person name="Grigoriev I.V."/>
            <person name="Spatafora J.W."/>
            <person name="Berbee M.L."/>
        </authorList>
    </citation>
    <scope>NUCLEOTIDE SEQUENCE [LARGE SCALE GENOMIC DNA]</scope>
    <source>
        <strain evidence="1 2">NRRL 28638</strain>
    </source>
</reference>
<sequence>MSRVFLDEINNVKFYKEVLHLSIIFFILSSAKYIFRDKPREVSQTVLMA</sequence>
<protein>
    <submittedName>
        <fullName evidence="1">Uncharacterized protein</fullName>
    </submittedName>
</protein>
<proteinExistence type="predicted"/>
<dbReference type="AlphaFoldDB" id="A0A137NPQ8"/>
<accession>A0A137NPQ8</accession>
<evidence type="ECO:0000313" key="2">
    <source>
        <dbReference type="Proteomes" id="UP000070444"/>
    </source>
</evidence>
<keyword evidence="2" id="KW-1185">Reference proteome</keyword>
<gene>
    <name evidence="1" type="ORF">CONCODRAFT_14076</name>
</gene>
<evidence type="ECO:0000313" key="1">
    <source>
        <dbReference type="EMBL" id="KXN64711.1"/>
    </source>
</evidence>
<dbReference type="EMBL" id="KQ965247">
    <property type="protein sequence ID" value="KXN64711.1"/>
    <property type="molecule type" value="Genomic_DNA"/>
</dbReference>
<dbReference type="Proteomes" id="UP000070444">
    <property type="component" value="Unassembled WGS sequence"/>
</dbReference>
<organism evidence="1 2">
    <name type="scientific">Conidiobolus coronatus (strain ATCC 28846 / CBS 209.66 / NRRL 28638)</name>
    <name type="common">Delacroixia coronata</name>
    <dbReference type="NCBI Taxonomy" id="796925"/>
    <lineage>
        <taxon>Eukaryota</taxon>
        <taxon>Fungi</taxon>
        <taxon>Fungi incertae sedis</taxon>
        <taxon>Zoopagomycota</taxon>
        <taxon>Entomophthoromycotina</taxon>
        <taxon>Entomophthoromycetes</taxon>
        <taxon>Entomophthorales</taxon>
        <taxon>Ancylistaceae</taxon>
        <taxon>Conidiobolus</taxon>
    </lineage>
</organism>